<name>A0A5J4V074_9EUKA</name>
<dbReference type="EMBL" id="SNRW01010740">
    <property type="protein sequence ID" value="KAA6376129.1"/>
    <property type="molecule type" value="Genomic_DNA"/>
</dbReference>
<sequence>MNDFLEDYLNPPTEPMFLGQFYDLGVEFAKAENVFPVKELAEAIGGQTLTEQDAQQLLINFFWYPGQY</sequence>
<gene>
    <name evidence="1" type="ORF">EZS28_028345</name>
</gene>
<dbReference type="Proteomes" id="UP000324800">
    <property type="component" value="Unassembled WGS sequence"/>
</dbReference>
<accession>A0A5J4V074</accession>
<proteinExistence type="predicted"/>
<organism evidence="1 2">
    <name type="scientific">Streblomastix strix</name>
    <dbReference type="NCBI Taxonomy" id="222440"/>
    <lineage>
        <taxon>Eukaryota</taxon>
        <taxon>Metamonada</taxon>
        <taxon>Preaxostyla</taxon>
        <taxon>Oxymonadida</taxon>
        <taxon>Streblomastigidae</taxon>
        <taxon>Streblomastix</taxon>
    </lineage>
</organism>
<protein>
    <submittedName>
        <fullName evidence="1">Uncharacterized protein</fullName>
    </submittedName>
</protein>
<feature type="non-terminal residue" evidence="1">
    <location>
        <position position="68"/>
    </location>
</feature>
<evidence type="ECO:0000313" key="1">
    <source>
        <dbReference type="EMBL" id="KAA6376129.1"/>
    </source>
</evidence>
<dbReference type="AlphaFoldDB" id="A0A5J4V074"/>
<evidence type="ECO:0000313" key="2">
    <source>
        <dbReference type="Proteomes" id="UP000324800"/>
    </source>
</evidence>
<reference evidence="1 2" key="1">
    <citation type="submission" date="2019-03" db="EMBL/GenBank/DDBJ databases">
        <title>Single cell metagenomics reveals metabolic interactions within the superorganism composed of flagellate Streblomastix strix and complex community of Bacteroidetes bacteria on its surface.</title>
        <authorList>
            <person name="Treitli S.C."/>
            <person name="Kolisko M."/>
            <person name="Husnik F."/>
            <person name="Keeling P."/>
            <person name="Hampl V."/>
        </authorList>
    </citation>
    <scope>NUCLEOTIDE SEQUENCE [LARGE SCALE GENOMIC DNA]</scope>
    <source>
        <strain evidence="1">ST1C</strain>
    </source>
</reference>
<comment type="caution">
    <text evidence="1">The sequence shown here is derived from an EMBL/GenBank/DDBJ whole genome shotgun (WGS) entry which is preliminary data.</text>
</comment>